<protein>
    <submittedName>
        <fullName evidence="2">Uncharacterized protein</fullName>
    </submittedName>
</protein>
<evidence type="ECO:0000256" key="1">
    <source>
        <dbReference type="SAM" id="Phobius"/>
    </source>
</evidence>
<organism evidence="2 3">
    <name type="scientific">Shinella kummerowiae</name>
    <dbReference type="NCBI Taxonomy" id="417745"/>
    <lineage>
        <taxon>Bacteria</taxon>
        <taxon>Pseudomonadati</taxon>
        <taxon>Pseudomonadota</taxon>
        <taxon>Alphaproteobacteria</taxon>
        <taxon>Hyphomicrobiales</taxon>
        <taxon>Rhizobiaceae</taxon>
        <taxon>Shinella</taxon>
    </lineage>
</organism>
<dbReference type="Proteomes" id="UP000435802">
    <property type="component" value="Unassembled WGS sequence"/>
</dbReference>
<keyword evidence="1" id="KW-0472">Membrane</keyword>
<dbReference type="EMBL" id="WUMK01000004">
    <property type="protein sequence ID" value="MXN46090.1"/>
    <property type="molecule type" value="Genomic_DNA"/>
</dbReference>
<name>A0A6N8SH56_9HYPH</name>
<comment type="caution">
    <text evidence="2">The sequence shown here is derived from an EMBL/GenBank/DDBJ whole genome shotgun (WGS) entry which is preliminary data.</text>
</comment>
<keyword evidence="1" id="KW-0812">Transmembrane</keyword>
<evidence type="ECO:0000313" key="2">
    <source>
        <dbReference type="EMBL" id="MXN46090.1"/>
    </source>
</evidence>
<accession>A0A6N8SH56</accession>
<sequence>MNLLAIDSPGTLWAAIGVGVMIVFYFSDKIIAALMALVRRTKAANVPVVERLSHTRSAEHPNWEILNFSVRNRDDLRWTIEALRFSSPHHCKAINQSALIDHIEGGDPNPDAVDLASLSNEVALNWELAPAGQKRPTLIAGDNDTHYLTIWVYLPRRSSEIFCSSSLILRSNPQKREMIKIEFTSPAITSI</sequence>
<keyword evidence="3" id="KW-1185">Reference proteome</keyword>
<gene>
    <name evidence="2" type="ORF">GR138_12905</name>
</gene>
<feature type="transmembrane region" description="Helical" evidence="1">
    <location>
        <begin position="12"/>
        <end position="38"/>
    </location>
</feature>
<keyword evidence="1" id="KW-1133">Transmembrane helix</keyword>
<reference evidence="2 3" key="1">
    <citation type="submission" date="2019-12" db="EMBL/GenBank/DDBJ databases">
        <title>Shinella kummerowiae sp. nov., a symbiotic bacterium isolated from root nodules of the herbal legume Kummerowia stipulacea.</title>
        <authorList>
            <person name="Gao J."/>
        </authorList>
    </citation>
    <scope>NUCLEOTIDE SEQUENCE [LARGE SCALE GENOMIC DNA]</scope>
    <source>
        <strain evidence="2 3">CCBAU 25048</strain>
    </source>
</reference>
<dbReference type="AlphaFoldDB" id="A0A6N8SH56"/>
<evidence type="ECO:0000313" key="3">
    <source>
        <dbReference type="Proteomes" id="UP000435802"/>
    </source>
</evidence>
<dbReference type="RefSeq" id="WP_160859637.1">
    <property type="nucleotide sequence ID" value="NZ_WUMK01000004.1"/>
</dbReference>
<proteinExistence type="predicted"/>